<dbReference type="Ensembl" id="ENSSHAT00000047275.1">
    <property type="protein sequence ID" value="ENSSHAP00000038485.1"/>
    <property type="gene ID" value="ENSSHAG00000026886.1"/>
</dbReference>
<dbReference type="Proteomes" id="UP000007648">
    <property type="component" value="Unassembled WGS sequence"/>
</dbReference>
<evidence type="ECO:0008006" key="6">
    <source>
        <dbReference type="Google" id="ProtNLM"/>
    </source>
</evidence>
<proteinExistence type="predicted"/>
<dbReference type="InParanoid" id="A0A7N4PHB7"/>
<organism evidence="4 5">
    <name type="scientific">Sarcophilus harrisii</name>
    <name type="common">Tasmanian devil</name>
    <name type="synonym">Sarcophilus laniarius</name>
    <dbReference type="NCBI Taxonomy" id="9305"/>
    <lineage>
        <taxon>Eukaryota</taxon>
        <taxon>Metazoa</taxon>
        <taxon>Chordata</taxon>
        <taxon>Craniata</taxon>
        <taxon>Vertebrata</taxon>
        <taxon>Euteleostomi</taxon>
        <taxon>Mammalia</taxon>
        <taxon>Metatheria</taxon>
        <taxon>Dasyuromorphia</taxon>
        <taxon>Dasyuridae</taxon>
        <taxon>Sarcophilus</taxon>
    </lineage>
</organism>
<sequence length="218" mass="26187">MKLLIFSCLVALALARPNISSSFWDALNLVNRNIKNRELENRLNEEPILSNEVSSSEEYLYQLNKVVRPVEKYDLDKSREDVKTSLREESITPSTQERVRRQVEYNFNEEDSSVSNERKIEDVNEQYQYYLRRLLEDRDLYFRYLESLYYPTELRKSQLHRELYLQQPEFYYSYHPISMRPFLPYTVEVPVPSTHNAPLRSINRNTEAVFTHSEEKKN</sequence>
<dbReference type="PROSITE" id="PS00306">
    <property type="entry name" value="CASEIN_ALPHA_BETA"/>
    <property type="match status" value="1"/>
</dbReference>
<name>A0A7N4PHB7_SARHA</name>
<dbReference type="AlphaFoldDB" id="A0A7N4PHB7"/>
<gene>
    <name evidence="4" type="primary">LOC100926081</name>
</gene>
<evidence type="ECO:0000313" key="5">
    <source>
        <dbReference type="Proteomes" id="UP000007648"/>
    </source>
</evidence>
<feature type="signal peptide" evidence="3">
    <location>
        <begin position="1"/>
        <end position="15"/>
    </location>
</feature>
<evidence type="ECO:0000313" key="4">
    <source>
        <dbReference type="Ensembl" id="ENSSHAP00000038485.1"/>
    </source>
</evidence>
<dbReference type="InterPro" id="IPR031305">
    <property type="entry name" value="Casein_CS"/>
</dbReference>
<reference evidence="4" key="2">
    <citation type="submission" date="2025-08" db="UniProtKB">
        <authorList>
            <consortium name="Ensembl"/>
        </authorList>
    </citation>
    <scope>IDENTIFICATION</scope>
</reference>
<keyword evidence="1 3" id="KW-0732">Signal</keyword>
<reference evidence="4" key="3">
    <citation type="submission" date="2025-09" db="UniProtKB">
        <authorList>
            <consortium name="Ensembl"/>
        </authorList>
    </citation>
    <scope>IDENTIFICATION</scope>
</reference>
<evidence type="ECO:0000256" key="2">
    <source>
        <dbReference type="ARBA" id="ARBA00022743"/>
    </source>
</evidence>
<evidence type="ECO:0000256" key="1">
    <source>
        <dbReference type="ARBA" id="ARBA00022729"/>
    </source>
</evidence>
<keyword evidence="2" id="KW-0494">Milk protein</keyword>
<accession>A0A7N4PHB7</accession>
<keyword evidence="5" id="KW-1185">Reference proteome</keyword>
<feature type="chain" id="PRO_5029620077" description="Alpha-S1-casein" evidence="3">
    <location>
        <begin position="16"/>
        <end position="218"/>
    </location>
</feature>
<dbReference type="GO" id="GO:0005576">
    <property type="term" value="C:extracellular region"/>
    <property type="evidence" value="ECO:0007669"/>
    <property type="project" value="UniProtKB-ARBA"/>
</dbReference>
<protein>
    <recommendedName>
        <fullName evidence="6">Alpha-S1-casein</fullName>
    </recommendedName>
</protein>
<evidence type="ECO:0000256" key="3">
    <source>
        <dbReference type="SAM" id="SignalP"/>
    </source>
</evidence>
<reference evidence="4 5" key="1">
    <citation type="journal article" date="2011" name="Proc. Natl. Acad. Sci. U.S.A.">
        <title>Genetic diversity and population structure of the endangered marsupial Sarcophilus harrisii (Tasmanian devil).</title>
        <authorList>
            <person name="Miller W."/>
            <person name="Hayes V.M."/>
            <person name="Ratan A."/>
            <person name="Petersen D.C."/>
            <person name="Wittekindt N.E."/>
            <person name="Miller J."/>
            <person name="Walenz B."/>
            <person name="Knight J."/>
            <person name="Qi J."/>
            <person name="Zhao F."/>
            <person name="Wang Q."/>
            <person name="Bedoya-Reina O.C."/>
            <person name="Katiyar N."/>
            <person name="Tomsho L.P."/>
            <person name="Kasson L.M."/>
            <person name="Hardie R.A."/>
            <person name="Woodbridge P."/>
            <person name="Tindall E.A."/>
            <person name="Bertelsen M.F."/>
            <person name="Dixon D."/>
            <person name="Pyecroft S."/>
            <person name="Helgen K.M."/>
            <person name="Lesk A.M."/>
            <person name="Pringle T.H."/>
            <person name="Patterson N."/>
            <person name="Zhang Y."/>
            <person name="Kreiss A."/>
            <person name="Woods G.M."/>
            <person name="Jones M.E."/>
            <person name="Schuster S.C."/>
        </authorList>
    </citation>
    <scope>NUCLEOTIDE SEQUENCE [LARGE SCALE GENOMIC DNA]</scope>
</reference>